<dbReference type="EMBL" id="JBEPLW010000003">
    <property type="protein sequence ID" value="MET3575006.1"/>
    <property type="molecule type" value="Genomic_DNA"/>
</dbReference>
<name>A0ABV2G9Q3_9BACL</name>
<gene>
    <name evidence="3" type="ORF">ABID49_000890</name>
</gene>
<evidence type="ECO:0000256" key="1">
    <source>
        <dbReference type="SAM" id="Coils"/>
    </source>
</evidence>
<feature type="chain" id="PRO_5047143650" evidence="2">
    <location>
        <begin position="22"/>
        <end position="140"/>
    </location>
</feature>
<keyword evidence="1" id="KW-0175">Coiled coil</keyword>
<protein>
    <submittedName>
        <fullName evidence="3">C4-dicarboxylate-specific signal transduction histidine kinase</fullName>
    </submittedName>
</protein>
<proteinExistence type="predicted"/>
<feature type="signal peptide" evidence="2">
    <location>
        <begin position="1"/>
        <end position="21"/>
    </location>
</feature>
<keyword evidence="3" id="KW-0808">Transferase</keyword>
<evidence type="ECO:0000313" key="3">
    <source>
        <dbReference type="EMBL" id="MET3575006.1"/>
    </source>
</evidence>
<keyword evidence="3" id="KW-0418">Kinase</keyword>
<feature type="coiled-coil region" evidence="1">
    <location>
        <begin position="77"/>
        <end position="124"/>
    </location>
</feature>
<keyword evidence="4" id="KW-1185">Reference proteome</keyword>
<sequence>MKKRLAATAIALVVGAGVVHAASMPASSLSGWYEGAFQKESEKLAGAAGEEMARLLAGIGAKVLEAGEWAEEQVVSLTETEEQRAERELNARTAEIQSQLEQTASRLEAELKESTTDSKQLEAEIEADVTRILEEVLNEH</sequence>
<evidence type="ECO:0000256" key="2">
    <source>
        <dbReference type="SAM" id="SignalP"/>
    </source>
</evidence>
<accession>A0ABV2G9Q3</accession>
<evidence type="ECO:0000313" key="4">
    <source>
        <dbReference type="Proteomes" id="UP001549099"/>
    </source>
</evidence>
<dbReference type="RefSeq" id="WP_354195752.1">
    <property type="nucleotide sequence ID" value="NZ_JBEPLW010000003.1"/>
</dbReference>
<dbReference type="Proteomes" id="UP001549099">
    <property type="component" value="Unassembled WGS sequence"/>
</dbReference>
<reference evidence="3 4" key="1">
    <citation type="submission" date="2024-06" db="EMBL/GenBank/DDBJ databases">
        <title>Genomic Encyclopedia of Type Strains, Phase IV (KMG-IV): sequencing the most valuable type-strain genomes for metagenomic binning, comparative biology and taxonomic classification.</title>
        <authorList>
            <person name="Goeker M."/>
        </authorList>
    </citation>
    <scope>NUCLEOTIDE SEQUENCE [LARGE SCALE GENOMIC DNA]</scope>
    <source>
        <strain evidence="3 4">DSM 26128</strain>
    </source>
</reference>
<keyword evidence="2" id="KW-0732">Signal</keyword>
<comment type="caution">
    <text evidence="3">The sequence shown here is derived from an EMBL/GenBank/DDBJ whole genome shotgun (WGS) entry which is preliminary data.</text>
</comment>
<dbReference type="GO" id="GO:0016301">
    <property type="term" value="F:kinase activity"/>
    <property type="evidence" value="ECO:0007669"/>
    <property type="project" value="UniProtKB-KW"/>
</dbReference>
<organism evidence="3 4">
    <name type="scientific">Bhargavaea ullalensis</name>
    <dbReference type="NCBI Taxonomy" id="1265685"/>
    <lineage>
        <taxon>Bacteria</taxon>
        <taxon>Bacillati</taxon>
        <taxon>Bacillota</taxon>
        <taxon>Bacilli</taxon>
        <taxon>Bacillales</taxon>
        <taxon>Caryophanaceae</taxon>
        <taxon>Bhargavaea</taxon>
    </lineage>
</organism>